<dbReference type="InterPro" id="IPR009495">
    <property type="entry name" value="NrsF"/>
</dbReference>
<dbReference type="Proteomes" id="UP000018720">
    <property type="component" value="Unassembled WGS sequence"/>
</dbReference>
<keyword evidence="2" id="KW-0472">Membrane</keyword>
<dbReference type="EMBL" id="AHOM02000004">
    <property type="protein sequence ID" value="EJZ43238.1"/>
    <property type="molecule type" value="Genomic_DNA"/>
</dbReference>
<comment type="caution">
    <text evidence="3">The sequence shown here is derived from an EMBL/GenBank/DDBJ whole genome shotgun (WGS) entry which is preliminary data.</text>
</comment>
<protein>
    <submittedName>
        <fullName evidence="3">PF06532 family protein</fullName>
    </submittedName>
</protein>
<reference evidence="3 4" key="1">
    <citation type="submission" date="2012-08" db="EMBL/GenBank/DDBJ databases">
        <authorList>
            <person name="Harkins D.M."/>
            <person name="Durkin A.S."/>
            <person name="Selengut J.D."/>
            <person name="Sanka R."/>
            <person name="DePew J."/>
            <person name="Purushe J."/>
            <person name="Matthias M.A."/>
            <person name="Vinetz J.M."/>
            <person name="Sutton G.G."/>
            <person name="Nelson W.C."/>
            <person name="Fouts D.E."/>
        </authorList>
    </citation>
    <scope>NUCLEOTIDE SEQUENCE [LARGE SCALE GENOMIC DNA]</scope>
    <source>
        <strain evidence="3 4">MMD4847</strain>
    </source>
</reference>
<feature type="transmembrane region" description="Helical" evidence="2">
    <location>
        <begin position="173"/>
        <end position="191"/>
    </location>
</feature>
<evidence type="ECO:0000256" key="2">
    <source>
        <dbReference type="SAM" id="Phobius"/>
    </source>
</evidence>
<feature type="transmembrane region" description="Helical" evidence="2">
    <location>
        <begin position="197"/>
        <end position="219"/>
    </location>
</feature>
<keyword evidence="4" id="KW-1185">Reference proteome</keyword>
<evidence type="ECO:0000313" key="4">
    <source>
        <dbReference type="Proteomes" id="UP000018720"/>
    </source>
</evidence>
<feature type="transmembrane region" description="Helical" evidence="2">
    <location>
        <begin position="108"/>
        <end position="129"/>
    </location>
</feature>
<feature type="transmembrane region" description="Helical" evidence="2">
    <location>
        <begin position="44"/>
        <end position="66"/>
    </location>
</feature>
<name>A0ABN0HCA6_9LEPT</name>
<sequence length="225" mass="24902">MSNLSYFKCGKSKPGGNMSYSESDKTKQLIQTLSSSLQKGSLNIYTLFLSCLGLVVLGIALGWSVANLTGRTNSFPGWWPEPALLLVWGIFSAYLLSKLAFPEETSTWVFWAAGSFLIVWTVFILSRFFTEEAPTHIHVGLCSVILATTSILFGAGAWFILRTMASSRPGLSGFLFLNLLLASSNLGLKFICPVQDPSHILISHVSFTLVWIGILYFPIRKKFSW</sequence>
<keyword evidence="2" id="KW-1133">Transmembrane helix</keyword>
<organism evidence="3 4">
    <name type="scientific">Leptospira licerasiae str. MMD4847</name>
    <dbReference type="NCBI Taxonomy" id="1049971"/>
    <lineage>
        <taxon>Bacteria</taxon>
        <taxon>Pseudomonadati</taxon>
        <taxon>Spirochaetota</taxon>
        <taxon>Spirochaetia</taxon>
        <taxon>Leptospirales</taxon>
        <taxon>Leptospiraceae</taxon>
        <taxon>Leptospira</taxon>
    </lineage>
</organism>
<feature type="region of interest" description="Disordered" evidence="1">
    <location>
        <begin position="1"/>
        <end position="20"/>
    </location>
</feature>
<proteinExistence type="predicted"/>
<feature type="transmembrane region" description="Helical" evidence="2">
    <location>
        <begin position="78"/>
        <end position="96"/>
    </location>
</feature>
<keyword evidence="2" id="KW-0812">Transmembrane</keyword>
<dbReference type="Pfam" id="PF06532">
    <property type="entry name" value="NrsF"/>
    <property type="match status" value="1"/>
</dbReference>
<feature type="transmembrane region" description="Helical" evidence="2">
    <location>
        <begin position="135"/>
        <end position="161"/>
    </location>
</feature>
<evidence type="ECO:0000313" key="3">
    <source>
        <dbReference type="EMBL" id="EJZ43238.1"/>
    </source>
</evidence>
<gene>
    <name evidence="3" type="ORF">LEP1GSC178_2745</name>
</gene>
<accession>A0ABN0HCA6</accession>
<evidence type="ECO:0000256" key="1">
    <source>
        <dbReference type="SAM" id="MobiDB-lite"/>
    </source>
</evidence>